<dbReference type="InterPro" id="IPR036925">
    <property type="entry name" value="TIF_IF2_dom3_sf"/>
</dbReference>
<comment type="subcellular location">
    <subcellularLocation>
        <location evidence="8">Cytoplasm</location>
    </subcellularLocation>
</comment>
<dbReference type="InterPro" id="IPR044145">
    <property type="entry name" value="IF2_II"/>
</dbReference>
<evidence type="ECO:0000256" key="9">
    <source>
        <dbReference type="RuleBase" id="RU000644"/>
    </source>
</evidence>
<proteinExistence type="inferred from homology"/>
<evidence type="ECO:0000256" key="2">
    <source>
        <dbReference type="ARBA" id="ARBA00020675"/>
    </source>
</evidence>
<evidence type="ECO:0000256" key="6">
    <source>
        <dbReference type="ARBA" id="ARBA00023134"/>
    </source>
</evidence>
<evidence type="ECO:0000259" key="11">
    <source>
        <dbReference type="PROSITE" id="PS51722"/>
    </source>
</evidence>
<dbReference type="AlphaFoldDB" id="F2AN21"/>
<evidence type="ECO:0000256" key="7">
    <source>
        <dbReference type="ARBA" id="ARBA00025162"/>
    </source>
</evidence>
<feature type="compositionally biased region" description="Basic and acidic residues" evidence="10">
    <location>
        <begin position="275"/>
        <end position="295"/>
    </location>
</feature>
<keyword evidence="3 8" id="KW-0396">Initiation factor</keyword>
<dbReference type="Proteomes" id="UP000006222">
    <property type="component" value="Unassembled WGS sequence"/>
</dbReference>
<evidence type="ECO:0000256" key="4">
    <source>
        <dbReference type="ARBA" id="ARBA00022741"/>
    </source>
</evidence>
<dbReference type="NCBIfam" id="TIGR00487">
    <property type="entry name" value="IF-2"/>
    <property type="match status" value="1"/>
</dbReference>
<dbReference type="FunFam" id="3.40.50.10050:FF:000001">
    <property type="entry name" value="Translation initiation factor IF-2"/>
    <property type="match status" value="1"/>
</dbReference>
<feature type="compositionally biased region" description="Basic and acidic residues" evidence="10">
    <location>
        <begin position="204"/>
        <end position="217"/>
    </location>
</feature>
<keyword evidence="8" id="KW-0963">Cytoplasm</keyword>
<dbReference type="Pfam" id="PF11987">
    <property type="entry name" value="IF-2"/>
    <property type="match status" value="1"/>
</dbReference>
<evidence type="ECO:0000313" key="12">
    <source>
        <dbReference type="EMBL" id="EGF28950.1"/>
    </source>
</evidence>
<organism evidence="12 13">
    <name type="scientific">Rhodopirellula baltica WH47</name>
    <dbReference type="NCBI Taxonomy" id="991778"/>
    <lineage>
        <taxon>Bacteria</taxon>
        <taxon>Pseudomonadati</taxon>
        <taxon>Planctomycetota</taxon>
        <taxon>Planctomycetia</taxon>
        <taxon>Pirellulales</taxon>
        <taxon>Pirellulaceae</taxon>
        <taxon>Rhodopirellula</taxon>
    </lineage>
</organism>
<dbReference type="InterPro" id="IPR006847">
    <property type="entry name" value="IF2_N"/>
</dbReference>
<protein>
    <recommendedName>
        <fullName evidence="2 8">Translation initiation factor IF-2</fullName>
    </recommendedName>
</protein>
<keyword evidence="4 8" id="KW-0547">Nucleotide-binding</keyword>
<dbReference type="HAMAP" id="MF_00100_B">
    <property type="entry name" value="IF_2_B"/>
    <property type="match status" value="1"/>
</dbReference>
<dbReference type="CDD" id="cd03702">
    <property type="entry name" value="IF2_mtIF2_II"/>
    <property type="match status" value="1"/>
</dbReference>
<sequence length="1038" mass="110137">MPVRIYALAKELNLDSKELVDVVKKAGITGKGSALASLSDEEAQQVRGHLAGSAAKSEPKPKAAPPTKDTPTAPVAPVRDLSGATGRKPSAINVGRPSKPAEAADNPNAPAQPIRDGGRPVGKPAPIVRTPKLAPAPEAKAPEPPAADGSPKPEIRLPKTGGVGTGIASPSGRGIGMGAKTDGQSTKPESAASAPSVPGPKSDSGGRKAPESPKRESAPVASSDDDGSSNKGGGLASRIAGRMGNNSSGRVVPNTPGTPLSAVRRDSASAGGKMRSLDRSRNRPEEAAKAGDAGKSKKREPRIKVNLAQLPSAPAKPAAPTGSSGPAAQKPDIKLTRDVIEGHKQGMKAPLARLEQDEADKKQRSKKTAEGTVGLAGRGKRVIDEDEKPKKKGLAGMASARAERQRGGGGRRIIGSDGGDRHHYRRSRPRIRRKGVNTAAPRKEKVQIELPCTVRNFCEGSGLSVADVMRTLMGMGMMVNINADIDFETAELLATEHDLDIELKAAESLEQELITEIEETADDPDTLVARPPVVTFLGHVDHGKTSLLDHLVGINVVKGEAGGITQHIRAYKIDKDGRAVTFVDTPGHEAFTEMRARGANVTDIAVLVVAADDGIMPQTEEAISHAKAAEVPIVVALNKIDLEGVDANRVMTQLTEHQLTPSEWGGDVEIVRTSATQGTGMDELLDTLLTIAELNEYSANPNRSALGVCLESEQQGDRGVVAKLIVQNGTLRVGDILVCGPAHGRVRAMQDTLTGKPITEAGPSTPVSLMGLDTPPGAGDRFHVLKDISQAREIASAREGESSRQSLSGITTKVSFDSFQEMLEDGKLGESADTVKLNLIIRADARGSLEAIDKELSKFDHPEVEIRVLQRSVGGISLADATLASASDAVILGFNVIPDDKARSLAEERGVEIRRYDVIYKLTDDIRALIEGRLKPEERVVELGRALVKQVFSISRVGTIAGCYVAQGSIQRNCRIRVNRDGRTIGDYQLDTLRRIKEDVKEVPRGMECGIRLQGFNDIKQDDVLEAYKIEEVARKLD</sequence>
<dbReference type="GO" id="GO:0003743">
    <property type="term" value="F:translation initiation factor activity"/>
    <property type="evidence" value="ECO:0007669"/>
    <property type="project" value="UniProtKB-UniRule"/>
</dbReference>
<dbReference type="InterPro" id="IPR027417">
    <property type="entry name" value="P-loop_NTPase"/>
</dbReference>
<evidence type="ECO:0000256" key="8">
    <source>
        <dbReference type="HAMAP-Rule" id="MF_00100"/>
    </source>
</evidence>
<dbReference type="InterPro" id="IPR000178">
    <property type="entry name" value="TF_IF2_bacterial-like"/>
</dbReference>
<dbReference type="CDD" id="cd03692">
    <property type="entry name" value="mtIF2_IVc"/>
    <property type="match status" value="1"/>
</dbReference>
<feature type="region of interest" description="Disordered" evidence="10">
    <location>
        <begin position="32"/>
        <end position="442"/>
    </location>
</feature>
<comment type="function">
    <text evidence="7 8 9">One of the essential components for the initiation of protein synthesis. Protects formylmethionyl-tRNA from spontaneous hydrolysis and promotes its binding to the 30S ribosomal subunits. Also involved in the hydrolysis of GTP during the formation of the 70S ribosomal complex.</text>
</comment>
<evidence type="ECO:0000313" key="13">
    <source>
        <dbReference type="Proteomes" id="UP000006222"/>
    </source>
</evidence>
<dbReference type="SUPFAM" id="SSF50447">
    <property type="entry name" value="Translation proteins"/>
    <property type="match status" value="2"/>
</dbReference>
<dbReference type="Pfam" id="PF00009">
    <property type="entry name" value="GTP_EFTU"/>
    <property type="match status" value="1"/>
</dbReference>
<comment type="caution">
    <text evidence="12">The sequence shown here is derived from an EMBL/GenBank/DDBJ whole genome shotgun (WGS) entry which is preliminary data.</text>
</comment>
<feature type="compositionally biased region" description="Low complexity" evidence="10">
    <location>
        <begin position="65"/>
        <end position="77"/>
    </location>
</feature>
<feature type="compositionally biased region" description="Basic residues" evidence="10">
    <location>
        <begin position="422"/>
        <end position="435"/>
    </location>
</feature>
<dbReference type="InterPro" id="IPR053905">
    <property type="entry name" value="EF-G-like_DII"/>
</dbReference>
<dbReference type="FunFam" id="2.40.30.10:FF:000054">
    <property type="entry name" value="Translation initiation factor IF-2"/>
    <property type="match status" value="1"/>
</dbReference>
<dbReference type="PANTHER" id="PTHR43381:SF5">
    <property type="entry name" value="TR-TYPE G DOMAIN-CONTAINING PROTEIN"/>
    <property type="match status" value="1"/>
</dbReference>
<dbReference type="RefSeq" id="WP_007325038.1">
    <property type="nucleotide sequence ID" value="NZ_AFAR01000061.1"/>
</dbReference>
<dbReference type="InterPro" id="IPR015760">
    <property type="entry name" value="TIF_IF2"/>
</dbReference>
<dbReference type="GO" id="GO:0003924">
    <property type="term" value="F:GTPase activity"/>
    <property type="evidence" value="ECO:0007669"/>
    <property type="project" value="UniProtKB-UniRule"/>
</dbReference>
<dbReference type="SUPFAM" id="SSF52156">
    <property type="entry name" value="Initiation factor IF2/eIF5b, domain 3"/>
    <property type="match status" value="1"/>
</dbReference>
<dbReference type="PROSITE" id="PS51722">
    <property type="entry name" value="G_TR_2"/>
    <property type="match status" value="1"/>
</dbReference>
<reference evidence="12 13" key="1">
    <citation type="journal article" date="2013" name="Mar. Genomics">
        <title>Expression of sulfatases in Rhodopirellula baltica and the diversity of sulfatases in the genus Rhodopirellula.</title>
        <authorList>
            <person name="Wegner C.E."/>
            <person name="Richter-Heitmann T."/>
            <person name="Klindworth A."/>
            <person name="Klockow C."/>
            <person name="Richter M."/>
            <person name="Achstetter T."/>
            <person name="Glockner F.O."/>
            <person name="Harder J."/>
        </authorList>
    </citation>
    <scope>NUCLEOTIDE SEQUENCE [LARGE SCALE GENOMIC DNA]</scope>
    <source>
        <strain evidence="12 13">WH47</strain>
    </source>
</reference>
<dbReference type="GO" id="GO:0005829">
    <property type="term" value="C:cytosol"/>
    <property type="evidence" value="ECO:0007669"/>
    <property type="project" value="TreeGrafter"/>
</dbReference>
<dbReference type="InterPro" id="IPR009000">
    <property type="entry name" value="Transl_B-barrel_sf"/>
</dbReference>
<dbReference type="FunFam" id="2.40.30.10:FF:000008">
    <property type="entry name" value="Translation initiation factor IF-2"/>
    <property type="match status" value="1"/>
</dbReference>
<dbReference type="Pfam" id="PF22042">
    <property type="entry name" value="EF-G_D2"/>
    <property type="match status" value="1"/>
</dbReference>
<gene>
    <name evidence="8" type="primary">infB</name>
    <name evidence="12" type="ORF">RBWH47_03536</name>
</gene>
<feature type="compositionally biased region" description="Low complexity" evidence="10">
    <location>
        <begin position="311"/>
        <end position="328"/>
    </location>
</feature>
<feature type="binding site" evidence="8">
    <location>
        <begin position="538"/>
        <end position="545"/>
    </location>
    <ligand>
        <name>GTP</name>
        <dbReference type="ChEBI" id="CHEBI:37565"/>
    </ligand>
</feature>
<feature type="region of interest" description="G-domain" evidence="8">
    <location>
        <begin position="532"/>
        <end position="680"/>
    </location>
</feature>
<evidence type="ECO:0000256" key="10">
    <source>
        <dbReference type="SAM" id="MobiDB-lite"/>
    </source>
</evidence>
<dbReference type="GO" id="GO:0005525">
    <property type="term" value="F:GTP binding"/>
    <property type="evidence" value="ECO:0007669"/>
    <property type="project" value="UniProtKB-KW"/>
</dbReference>
<dbReference type="InterPro" id="IPR023115">
    <property type="entry name" value="TIF_IF2_dom3"/>
</dbReference>
<dbReference type="InterPro" id="IPR000795">
    <property type="entry name" value="T_Tr_GTP-bd_dom"/>
</dbReference>
<name>F2AN21_RHOBT</name>
<dbReference type="Pfam" id="PF04760">
    <property type="entry name" value="IF2_N"/>
    <property type="match status" value="2"/>
</dbReference>
<accession>F2AN21</accession>
<feature type="compositionally biased region" description="Low complexity" evidence="10">
    <location>
        <begin position="100"/>
        <end position="113"/>
    </location>
</feature>
<dbReference type="FunFam" id="3.40.50.300:FF:000019">
    <property type="entry name" value="Translation initiation factor IF-2"/>
    <property type="match status" value="1"/>
</dbReference>
<feature type="compositionally biased region" description="Basic and acidic residues" evidence="10">
    <location>
        <begin position="331"/>
        <end position="344"/>
    </location>
</feature>
<feature type="binding site" evidence="8">
    <location>
        <begin position="584"/>
        <end position="588"/>
    </location>
    <ligand>
        <name>GTP</name>
        <dbReference type="ChEBI" id="CHEBI:37565"/>
    </ligand>
</feature>
<evidence type="ECO:0000256" key="1">
    <source>
        <dbReference type="ARBA" id="ARBA00007733"/>
    </source>
</evidence>
<dbReference type="SUPFAM" id="SSF52540">
    <property type="entry name" value="P-loop containing nucleoside triphosphate hydrolases"/>
    <property type="match status" value="1"/>
</dbReference>
<dbReference type="CDD" id="cd01887">
    <property type="entry name" value="IF2_eIF5B"/>
    <property type="match status" value="1"/>
</dbReference>
<dbReference type="EMBL" id="AFAR01000061">
    <property type="protein sequence ID" value="EGF28950.1"/>
    <property type="molecule type" value="Genomic_DNA"/>
</dbReference>
<evidence type="ECO:0000256" key="5">
    <source>
        <dbReference type="ARBA" id="ARBA00022917"/>
    </source>
</evidence>
<dbReference type="Gene3D" id="3.40.50.10050">
    <property type="entry name" value="Translation initiation factor IF- 2, domain 3"/>
    <property type="match status" value="1"/>
</dbReference>
<feature type="domain" description="Tr-type G" evidence="11">
    <location>
        <begin position="529"/>
        <end position="696"/>
    </location>
</feature>
<comment type="similarity">
    <text evidence="1 8 9">Belongs to the TRAFAC class translation factor GTPase superfamily. Classic translation factor GTPase family. IF-2 subfamily.</text>
</comment>
<dbReference type="PATRIC" id="fig|991778.3.peg.1136"/>
<keyword evidence="5 8" id="KW-0648">Protein biosynthesis</keyword>
<keyword evidence="6 8" id="KW-0342">GTP-binding</keyword>
<evidence type="ECO:0000256" key="3">
    <source>
        <dbReference type="ARBA" id="ARBA00022540"/>
    </source>
</evidence>
<dbReference type="Gene3D" id="2.40.30.10">
    <property type="entry name" value="Translation factors"/>
    <property type="match status" value="2"/>
</dbReference>
<dbReference type="Gene3D" id="3.40.50.300">
    <property type="entry name" value="P-loop containing nucleotide triphosphate hydrolases"/>
    <property type="match status" value="1"/>
</dbReference>
<dbReference type="InterPro" id="IPR005225">
    <property type="entry name" value="Small_GTP-bd"/>
</dbReference>
<dbReference type="PANTHER" id="PTHR43381">
    <property type="entry name" value="TRANSLATION INITIATION FACTOR IF-2-RELATED"/>
    <property type="match status" value="1"/>
</dbReference>
<feature type="binding site" evidence="8">
    <location>
        <begin position="638"/>
        <end position="641"/>
    </location>
    <ligand>
        <name>GTP</name>
        <dbReference type="ChEBI" id="CHEBI:37565"/>
    </ligand>
</feature>
<dbReference type="NCBIfam" id="TIGR00231">
    <property type="entry name" value="small_GTP"/>
    <property type="match status" value="1"/>
</dbReference>
<dbReference type="Gene3D" id="1.10.10.2480">
    <property type="match status" value="1"/>
</dbReference>